<evidence type="ECO:0000256" key="7">
    <source>
        <dbReference type="HAMAP-Rule" id="MF_00009"/>
    </source>
</evidence>
<evidence type="ECO:0000313" key="9">
    <source>
        <dbReference type="Proteomes" id="UP000008074"/>
    </source>
</evidence>
<keyword evidence="5 7" id="KW-0378">Hydrolase</keyword>
<proteinExistence type="inferred from homology"/>
<evidence type="ECO:0000256" key="5">
    <source>
        <dbReference type="ARBA" id="ARBA00022801"/>
    </source>
</evidence>
<keyword evidence="7" id="KW-0963">Cytoplasm</keyword>
<dbReference type="Pfam" id="PF02130">
    <property type="entry name" value="YbeY"/>
    <property type="match status" value="1"/>
</dbReference>
<accession>C7LJZ7</accession>
<dbReference type="Proteomes" id="UP000008074">
    <property type="component" value="Chromosome"/>
</dbReference>
<keyword evidence="4 7" id="KW-0255">Endonuclease</keyword>
<evidence type="ECO:0000256" key="3">
    <source>
        <dbReference type="ARBA" id="ARBA00022723"/>
    </source>
</evidence>
<dbReference type="GO" id="GO:0006364">
    <property type="term" value="P:rRNA processing"/>
    <property type="evidence" value="ECO:0007669"/>
    <property type="project" value="UniProtKB-UniRule"/>
</dbReference>
<sequence length="134" mass="16360">MINFIYETKFHLYNEILFSKLLGFIFKKEKKKIKKINYIFCEDKFLIKINKKFLKKNSYTDVLTFKYSENNIISGEIFISINRIKFNSLKFKNSFYDELKRVIIHAGLHLIGYNDIKKYEKNLMSKKEDFYLFF</sequence>
<dbReference type="KEGG" id="sms:SMDSEM_028"/>
<feature type="binding site" evidence="7">
    <location>
        <position position="115"/>
    </location>
    <ligand>
        <name>Zn(2+)</name>
        <dbReference type="ChEBI" id="CHEBI:29105"/>
        <note>catalytic</note>
    </ligand>
</feature>
<gene>
    <name evidence="7" type="primary">ybeY</name>
    <name evidence="8" type="ordered locus">SMDSEM_028</name>
</gene>
<evidence type="ECO:0000256" key="6">
    <source>
        <dbReference type="ARBA" id="ARBA00022833"/>
    </source>
</evidence>
<dbReference type="InterPro" id="IPR002036">
    <property type="entry name" value="YbeY"/>
</dbReference>
<comment type="function">
    <text evidence="7">Single strand-specific metallo-endoribonuclease involved in late-stage 70S ribosome quality control and in maturation of the 3' terminus of the 16S rRNA.</text>
</comment>
<comment type="subcellular location">
    <subcellularLocation>
        <location evidence="7">Cytoplasm</location>
    </subcellularLocation>
</comment>
<dbReference type="NCBIfam" id="TIGR00043">
    <property type="entry name" value="rRNA maturation RNase YbeY"/>
    <property type="match status" value="1"/>
</dbReference>
<keyword evidence="7" id="KW-0698">rRNA processing</keyword>
<keyword evidence="7" id="KW-0690">Ribosome biogenesis</keyword>
<dbReference type="InterPro" id="IPR020549">
    <property type="entry name" value="YbeY_CS"/>
</dbReference>
<evidence type="ECO:0000256" key="2">
    <source>
        <dbReference type="ARBA" id="ARBA00022722"/>
    </source>
</evidence>
<keyword evidence="2 7" id="KW-0540">Nuclease</keyword>
<dbReference type="AlphaFoldDB" id="C7LJZ7"/>
<dbReference type="Gene3D" id="3.40.390.30">
    <property type="entry name" value="Metalloproteases ('zincins'), catalytic domain"/>
    <property type="match status" value="1"/>
</dbReference>
<dbReference type="GO" id="GO:0008270">
    <property type="term" value="F:zinc ion binding"/>
    <property type="evidence" value="ECO:0007669"/>
    <property type="project" value="UniProtKB-UniRule"/>
</dbReference>
<evidence type="ECO:0000313" key="8">
    <source>
        <dbReference type="EMBL" id="ACU52759.1"/>
    </source>
</evidence>
<evidence type="ECO:0000256" key="1">
    <source>
        <dbReference type="ARBA" id="ARBA00010875"/>
    </source>
</evidence>
<dbReference type="GO" id="GO:0004222">
    <property type="term" value="F:metalloendopeptidase activity"/>
    <property type="evidence" value="ECO:0007669"/>
    <property type="project" value="InterPro"/>
</dbReference>
<organism evidence="8 9">
    <name type="scientific">Karelsulcia muelleri (strain SMDSEM)</name>
    <name type="common">Sulcia muelleri</name>
    <dbReference type="NCBI Taxonomy" id="595499"/>
    <lineage>
        <taxon>Bacteria</taxon>
        <taxon>Pseudomonadati</taxon>
        <taxon>Bacteroidota</taxon>
        <taxon>Flavobacteriia</taxon>
        <taxon>Flavobacteriales</taxon>
        <taxon>Candidatus Karelsulcia</taxon>
    </lineage>
</organism>
<feature type="binding site" evidence="7">
    <location>
        <position position="105"/>
    </location>
    <ligand>
        <name>Zn(2+)</name>
        <dbReference type="ChEBI" id="CHEBI:29105"/>
        <note>catalytic</note>
    </ligand>
</feature>
<dbReference type="PANTHER" id="PTHR46986">
    <property type="entry name" value="ENDORIBONUCLEASE YBEY, CHLOROPLASTIC"/>
    <property type="match status" value="1"/>
</dbReference>
<keyword evidence="3 7" id="KW-0479">Metal-binding</keyword>
<name>C7LJZ7_KARMS</name>
<dbReference type="PANTHER" id="PTHR46986:SF1">
    <property type="entry name" value="ENDORIBONUCLEASE YBEY, CHLOROPLASTIC"/>
    <property type="match status" value="1"/>
</dbReference>
<dbReference type="PROSITE" id="PS01306">
    <property type="entry name" value="UPF0054"/>
    <property type="match status" value="1"/>
</dbReference>
<comment type="similarity">
    <text evidence="1 7">Belongs to the endoribonuclease YbeY family.</text>
</comment>
<reference evidence="8 9" key="1">
    <citation type="journal article" date="2009" name="Proc. Natl. Acad. Sci. U.S.A.">
        <title>Convergent evolution of metabolic roles in bacterial co-symbionts of insects.</title>
        <authorList>
            <person name="McCutcheon J.P."/>
            <person name="McDonald B.R."/>
            <person name="Moran N.A."/>
        </authorList>
    </citation>
    <scope>NUCLEOTIDE SEQUENCE [LARGE SCALE GENOMIC DNA]</scope>
    <source>
        <strain evidence="8 9">SMDSEM</strain>
    </source>
</reference>
<dbReference type="HOGENOM" id="CLU_106710_3_3_10"/>
<dbReference type="GO" id="GO:0005737">
    <property type="term" value="C:cytoplasm"/>
    <property type="evidence" value="ECO:0007669"/>
    <property type="project" value="UniProtKB-SubCell"/>
</dbReference>
<dbReference type="STRING" id="595499.SMDSEM_028"/>
<dbReference type="GO" id="GO:0004521">
    <property type="term" value="F:RNA endonuclease activity"/>
    <property type="evidence" value="ECO:0007669"/>
    <property type="project" value="UniProtKB-UniRule"/>
</dbReference>
<dbReference type="EMBL" id="CP001605">
    <property type="protein sequence ID" value="ACU52759.1"/>
    <property type="molecule type" value="Genomic_DNA"/>
</dbReference>
<dbReference type="EC" id="3.1.-.-" evidence="7"/>
<feature type="binding site" evidence="7">
    <location>
        <position position="109"/>
    </location>
    <ligand>
        <name>Zn(2+)</name>
        <dbReference type="ChEBI" id="CHEBI:29105"/>
        <note>catalytic</note>
    </ligand>
</feature>
<keyword evidence="6 7" id="KW-0862">Zinc</keyword>
<dbReference type="SUPFAM" id="SSF55486">
    <property type="entry name" value="Metalloproteases ('zincins'), catalytic domain"/>
    <property type="match status" value="1"/>
</dbReference>
<dbReference type="InterPro" id="IPR023091">
    <property type="entry name" value="MetalPrtase_cat_dom_sf_prd"/>
</dbReference>
<comment type="cofactor">
    <cofactor evidence="7">
        <name>Zn(2+)</name>
        <dbReference type="ChEBI" id="CHEBI:29105"/>
    </cofactor>
    <text evidence="7">Binds 1 zinc ion.</text>
</comment>
<protein>
    <recommendedName>
        <fullName evidence="7">Endoribonuclease YbeY</fullName>
        <ecNumber evidence="7">3.1.-.-</ecNumber>
    </recommendedName>
</protein>
<dbReference type="HAMAP" id="MF_00009">
    <property type="entry name" value="Endoribonucl_YbeY"/>
    <property type="match status" value="1"/>
</dbReference>
<evidence type="ECO:0000256" key="4">
    <source>
        <dbReference type="ARBA" id="ARBA00022759"/>
    </source>
</evidence>